<evidence type="ECO:0000313" key="2">
    <source>
        <dbReference type="EMBL" id="MCS7482820.1"/>
    </source>
</evidence>
<evidence type="ECO:0000256" key="1">
    <source>
        <dbReference type="SAM" id="MobiDB-lite"/>
    </source>
</evidence>
<dbReference type="Proteomes" id="UP001141259">
    <property type="component" value="Unassembled WGS sequence"/>
</dbReference>
<dbReference type="AlphaFoldDB" id="A0A9X3AKF8"/>
<dbReference type="EMBL" id="JANYMP010000026">
    <property type="protein sequence ID" value="MCS7482820.1"/>
    <property type="molecule type" value="Genomic_DNA"/>
</dbReference>
<accession>A0A9X3AKF8</accession>
<name>A0A9X3AKF8_9PSEU</name>
<proteinExistence type="predicted"/>
<sequence>MNAAVVMEQRRSQVSDEDLVLIRRIQHLARRAERTAHDHSNFVGPPPSQEHLDLLAEIRALTESHLSVTSKSMMPRQAEPAGEKRIASSAVRFP</sequence>
<gene>
    <name evidence="2" type="ORF">NZH93_38740</name>
</gene>
<reference evidence="2" key="1">
    <citation type="submission" date="2022-08" db="EMBL/GenBank/DDBJ databases">
        <authorList>
            <person name="Tistechok S."/>
            <person name="Samborskyy M."/>
            <person name="Roman I."/>
        </authorList>
    </citation>
    <scope>NUCLEOTIDE SEQUENCE</scope>
    <source>
        <strain evidence="2">DSM 103496</strain>
    </source>
</reference>
<protein>
    <submittedName>
        <fullName evidence="2">Uncharacterized protein</fullName>
    </submittedName>
</protein>
<dbReference type="RefSeq" id="WP_259628283.1">
    <property type="nucleotide sequence ID" value="NZ_JANYMP010000026.1"/>
</dbReference>
<comment type="caution">
    <text evidence="2">The sequence shown here is derived from an EMBL/GenBank/DDBJ whole genome shotgun (WGS) entry which is preliminary data.</text>
</comment>
<evidence type="ECO:0000313" key="3">
    <source>
        <dbReference type="Proteomes" id="UP001141259"/>
    </source>
</evidence>
<keyword evidence="3" id="KW-1185">Reference proteome</keyword>
<organism evidence="2 3">
    <name type="scientific">Umezawaea endophytica</name>
    <dbReference type="NCBI Taxonomy" id="1654476"/>
    <lineage>
        <taxon>Bacteria</taxon>
        <taxon>Bacillati</taxon>
        <taxon>Actinomycetota</taxon>
        <taxon>Actinomycetes</taxon>
        <taxon>Pseudonocardiales</taxon>
        <taxon>Pseudonocardiaceae</taxon>
        <taxon>Umezawaea</taxon>
    </lineage>
</organism>
<feature type="region of interest" description="Disordered" evidence="1">
    <location>
        <begin position="69"/>
        <end position="94"/>
    </location>
</feature>